<dbReference type="InterPro" id="IPR002547">
    <property type="entry name" value="tRNA-bd_dom"/>
</dbReference>
<dbReference type="Gene3D" id="3.30.70.380">
    <property type="entry name" value="Ferrodoxin-fold anticodon-binding domain"/>
    <property type="match status" value="1"/>
</dbReference>
<dbReference type="SUPFAM" id="SSF55681">
    <property type="entry name" value="Class II aaRS and biotin synthetases"/>
    <property type="match status" value="1"/>
</dbReference>
<sequence>MLVPISWLKDYVDIDIPVELLAERLTLAGLEVAHIRYIGVPQQQVEGVRWPPSEHLVWDRDKLLLGAIKEVKSHPDADKLVLAMVDYGDSELEQCVTGAPNLFAYRDAGPLEKPLWTAFAKEGAVVWDGHSDEPKLMTLKGKKLRGVYNKSMVCSEKELGITDEHEGIILLDHNDAYVPGTPLQDVLGDVVMDIELTPNLGHCFSIMGVAREVAALLDVEIRNPSYEMDAEGPAIEGQVAVEIQEPSLNPRFTLTLLKGTEVKASPSWLKHRLRLVGQRPINNIVDVTNYITFELGQPLHAFDYDKLVERAGGKTPTIITRTPKEGEVLETLDGAKRKLSDEQILVTDTAGVLSLGGIMGGAETEISAETTNVLLEAANWDFISIRRTQQAHKLFTEAGTRFSRNVHPSRSILGVTRGIELMRQTGGGTIAEGVIDEYPQKAAPVEVTLPIADVQRLLGVEISVHQAADVLSRLQFEVTIDGDQIQAIAPDYRTDIGTGDVGVADLVEEIARIIGYDHIPDTIMADEMPPQLRNIKLNGEDLIRDLLVALGLRENISYRLTTPEAEAVLVPAGSKSSLPQADYVRIINPIAADKTHLRHTLLTNMLYNAANNGRYNERQQVFEIGAVYLKQKGKKLPDEPMHLGLLMTGPRGINGWMGNNSAEMVDFFDIKGVVEGLVNGLHIDDVSYERSQHTTFHPGRSAKLMVNGKDAGTFGQLHPIVAEQLRLSGPEIYIAEFDLDVLIDAIPARHEIVSLAVTPAIKEDIALVVPLDTPAADVAAVIQKAGGDVLKAVELFDVYVGDSIEAGHKSLAYALTYQTNDKTLKDKDVAKLRQRIIKSAEHQLGAKLRT</sequence>
<dbReference type="Pfam" id="PF17759">
    <property type="entry name" value="tRNA_synthFbeta"/>
    <property type="match status" value="1"/>
</dbReference>
<dbReference type="InterPro" id="IPR004532">
    <property type="entry name" value="Phe-tRNA-ligase_IIc_bsu_bact"/>
</dbReference>
<keyword evidence="5 16" id="KW-0820">tRNA-binding</keyword>
<dbReference type="InterPro" id="IPR005121">
    <property type="entry name" value="Fdx_antiC-bd"/>
</dbReference>
<dbReference type="NCBIfam" id="TIGR00472">
    <property type="entry name" value="pheT_bact"/>
    <property type="match status" value="1"/>
</dbReference>
<comment type="similarity">
    <text evidence="2 15">Belongs to the phenylalanyl-tRNA synthetase beta subunit family. Type 1 subfamily.</text>
</comment>
<dbReference type="InterPro" id="IPR033714">
    <property type="entry name" value="tRNA_bind_bactPheRS"/>
</dbReference>
<dbReference type="SMART" id="SM00873">
    <property type="entry name" value="B3_4"/>
    <property type="match status" value="1"/>
</dbReference>
<dbReference type="HAMAP" id="MF_00283">
    <property type="entry name" value="Phe_tRNA_synth_beta1"/>
    <property type="match status" value="1"/>
</dbReference>
<dbReference type="Gene3D" id="3.50.40.10">
    <property type="entry name" value="Phenylalanyl-trna Synthetase, Chain B, domain 3"/>
    <property type="match status" value="1"/>
</dbReference>
<dbReference type="SUPFAM" id="SSF56037">
    <property type="entry name" value="PheT/TilS domain"/>
    <property type="match status" value="1"/>
</dbReference>
<dbReference type="Pfam" id="PF03484">
    <property type="entry name" value="B5"/>
    <property type="match status" value="1"/>
</dbReference>
<dbReference type="GO" id="GO:0004826">
    <property type="term" value="F:phenylalanine-tRNA ligase activity"/>
    <property type="evidence" value="ECO:0007669"/>
    <property type="project" value="UniProtKB-UniRule"/>
</dbReference>
<name>A0A7S8E860_9CHLR</name>
<comment type="cofactor">
    <cofactor evidence="15">
        <name>Mg(2+)</name>
        <dbReference type="ChEBI" id="CHEBI:18420"/>
    </cofactor>
    <text evidence="15">Binds 2 magnesium ions per tetramer.</text>
</comment>
<dbReference type="RefSeq" id="WP_195170215.1">
    <property type="nucleotide sequence ID" value="NZ_CP062983.1"/>
</dbReference>
<dbReference type="GO" id="GO:0005524">
    <property type="term" value="F:ATP binding"/>
    <property type="evidence" value="ECO:0007669"/>
    <property type="project" value="UniProtKB-UniRule"/>
</dbReference>
<reference evidence="20 21" key="1">
    <citation type="submission" date="2020-02" db="EMBL/GenBank/DDBJ databases">
        <authorList>
            <person name="Zheng R.K."/>
            <person name="Sun C.M."/>
        </authorList>
    </citation>
    <scope>NUCLEOTIDE SEQUENCE [LARGE SCALE GENOMIC DNA]</scope>
    <source>
        <strain evidence="21">rifampicinis</strain>
    </source>
</reference>
<dbReference type="SMART" id="SM00896">
    <property type="entry name" value="FDX-ACB"/>
    <property type="match status" value="1"/>
</dbReference>
<dbReference type="GO" id="GO:0000049">
    <property type="term" value="F:tRNA binding"/>
    <property type="evidence" value="ECO:0007669"/>
    <property type="project" value="UniProtKB-UniRule"/>
</dbReference>
<dbReference type="InterPro" id="IPR005147">
    <property type="entry name" value="tRNA_synthase_B5-dom"/>
</dbReference>
<keyword evidence="8 15" id="KW-0547">Nucleotide-binding</keyword>
<keyword evidence="21" id="KW-1185">Reference proteome</keyword>
<keyword evidence="12 15" id="KW-0648">Protein biosynthesis</keyword>
<dbReference type="PROSITE" id="PS50886">
    <property type="entry name" value="TRBD"/>
    <property type="match status" value="1"/>
</dbReference>
<evidence type="ECO:0000256" key="5">
    <source>
        <dbReference type="ARBA" id="ARBA00022555"/>
    </source>
</evidence>
<evidence type="ECO:0000259" key="18">
    <source>
        <dbReference type="PROSITE" id="PS51447"/>
    </source>
</evidence>
<dbReference type="EC" id="6.1.1.20" evidence="15"/>
<keyword evidence="4 15" id="KW-0963">Cytoplasm</keyword>
<dbReference type="SUPFAM" id="SSF50249">
    <property type="entry name" value="Nucleic acid-binding proteins"/>
    <property type="match status" value="1"/>
</dbReference>
<dbReference type="Gene3D" id="3.30.930.10">
    <property type="entry name" value="Bira Bifunctional Protein, Domain 2"/>
    <property type="match status" value="1"/>
</dbReference>
<evidence type="ECO:0000259" key="17">
    <source>
        <dbReference type="PROSITE" id="PS50886"/>
    </source>
</evidence>
<dbReference type="InterPro" id="IPR036690">
    <property type="entry name" value="Fdx_antiC-bd_sf"/>
</dbReference>
<dbReference type="InterPro" id="IPR045060">
    <property type="entry name" value="Phe-tRNA-ligase_IIc_bsu"/>
</dbReference>
<evidence type="ECO:0000256" key="14">
    <source>
        <dbReference type="ARBA" id="ARBA00049255"/>
    </source>
</evidence>
<evidence type="ECO:0000256" key="10">
    <source>
        <dbReference type="ARBA" id="ARBA00022842"/>
    </source>
</evidence>
<evidence type="ECO:0000256" key="9">
    <source>
        <dbReference type="ARBA" id="ARBA00022840"/>
    </source>
</evidence>
<evidence type="ECO:0000259" key="19">
    <source>
        <dbReference type="PROSITE" id="PS51483"/>
    </source>
</evidence>
<evidence type="ECO:0000256" key="8">
    <source>
        <dbReference type="ARBA" id="ARBA00022741"/>
    </source>
</evidence>
<dbReference type="PANTHER" id="PTHR10947">
    <property type="entry name" value="PHENYLALANYL-TRNA SYNTHETASE BETA CHAIN AND LEUCINE-RICH REPEAT-CONTAINING PROTEIN 47"/>
    <property type="match status" value="1"/>
</dbReference>
<dbReference type="Pfam" id="PF03483">
    <property type="entry name" value="B3_4"/>
    <property type="match status" value="1"/>
</dbReference>
<feature type="domain" description="TRNA-binding" evidence="17">
    <location>
        <begin position="57"/>
        <end position="184"/>
    </location>
</feature>
<dbReference type="PROSITE" id="PS51483">
    <property type="entry name" value="B5"/>
    <property type="match status" value="1"/>
</dbReference>
<dbReference type="EMBL" id="CP062983">
    <property type="protein sequence ID" value="QPC82146.1"/>
    <property type="molecule type" value="Genomic_DNA"/>
</dbReference>
<dbReference type="InterPro" id="IPR041616">
    <property type="entry name" value="PheRS_beta_core"/>
</dbReference>
<evidence type="ECO:0000256" key="1">
    <source>
        <dbReference type="ARBA" id="ARBA00004496"/>
    </source>
</evidence>
<dbReference type="AlphaFoldDB" id="A0A7S8E860"/>
<evidence type="ECO:0000256" key="12">
    <source>
        <dbReference type="ARBA" id="ARBA00022917"/>
    </source>
</evidence>
<protein>
    <recommendedName>
        <fullName evidence="15">Phenylalanine--tRNA ligase beta subunit</fullName>
        <ecNumber evidence="15">6.1.1.20</ecNumber>
    </recommendedName>
    <alternativeName>
        <fullName evidence="15">Phenylalanyl-tRNA synthetase beta subunit</fullName>
        <shortName evidence="15">PheRS</shortName>
    </alternativeName>
</protein>
<evidence type="ECO:0000256" key="6">
    <source>
        <dbReference type="ARBA" id="ARBA00022598"/>
    </source>
</evidence>
<dbReference type="CDD" id="cd00769">
    <property type="entry name" value="PheRS_beta_core"/>
    <property type="match status" value="1"/>
</dbReference>
<evidence type="ECO:0000256" key="3">
    <source>
        <dbReference type="ARBA" id="ARBA00011209"/>
    </source>
</evidence>
<feature type="domain" description="FDX-ACB" evidence="18">
    <location>
        <begin position="756"/>
        <end position="849"/>
    </location>
</feature>
<keyword evidence="9 15" id="KW-0067">ATP-binding</keyword>
<feature type="domain" description="B5" evidence="19">
    <location>
        <begin position="442"/>
        <end position="521"/>
    </location>
</feature>
<evidence type="ECO:0000313" key="20">
    <source>
        <dbReference type="EMBL" id="QPC82146.1"/>
    </source>
</evidence>
<dbReference type="InterPro" id="IPR009061">
    <property type="entry name" value="DNA-bd_dom_put_sf"/>
</dbReference>
<evidence type="ECO:0000256" key="2">
    <source>
        <dbReference type="ARBA" id="ARBA00008653"/>
    </source>
</evidence>
<evidence type="ECO:0000256" key="4">
    <source>
        <dbReference type="ARBA" id="ARBA00022490"/>
    </source>
</evidence>
<keyword evidence="11 16" id="KW-0694">RNA-binding</keyword>
<dbReference type="Pfam" id="PF01588">
    <property type="entry name" value="tRNA_bind"/>
    <property type="match status" value="1"/>
</dbReference>
<dbReference type="SUPFAM" id="SSF54991">
    <property type="entry name" value="Anticodon-binding domain of PheRS"/>
    <property type="match status" value="1"/>
</dbReference>
<dbReference type="PROSITE" id="PS51447">
    <property type="entry name" value="FDX_ACB"/>
    <property type="match status" value="1"/>
</dbReference>
<dbReference type="InterPro" id="IPR012340">
    <property type="entry name" value="NA-bd_OB-fold"/>
</dbReference>
<dbReference type="Proteomes" id="UP000594468">
    <property type="component" value="Chromosome"/>
</dbReference>
<evidence type="ECO:0000256" key="16">
    <source>
        <dbReference type="PROSITE-ProRule" id="PRU00209"/>
    </source>
</evidence>
<evidence type="ECO:0000256" key="7">
    <source>
        <dbReference type="ARBA" id="ARBA00022723"/>
    </source>
</evidence>
<proteinExistence type="inferred from homology"/>
<comment type="subcellular location">
    <subcellularLocation>
        <location evidence="1 15">Cytoplasm</location>
    </subcellularLocation>
</comment>
<evidence type="ECO:0000313" key="21">
    <source>
        <dbReference type="Proteomes" id="UP000594468"/>
    </source>
</evidence>
<evidence type="ECO:0000256" key="13">
    <source>
        <dbReference type="ARBA" id="ARBA00023146"/>
    </source>
</evidence>
<dbReference type="GO" id="GO:0006432">
    <property type="term" value="P:phenylalanyl-tRNA aminoacylation"/>
    <property type="evidence" value="ECO:0007669"/>
    <property type="project" value="UniProtKB-UniRule"/>
</dbReference>
<feature type="binding site" evidence="15">
    <location>
        <position position="505"/>
    </location>
    <ligand>
        <name>Mg(2+)</name>
        <dbReference type="ChEBI" id="CHEBI:18420"/>
        <note>shared with alpha subunit</note>
    </ligand>
</feature>
<dbReference type="KEGG" id="pmet:G4Y79_21055"/>
<keyword evidence="13 15" id="KW-0030">Aminoacyl-tRNA synthetase</keyword>
<dbReference type="Gene3D" id="2.40.50.140">
    <property type="entry name" value="Nucleic acid-binding proteins"/>
    <property type="match status" value="1"/>
</dbReference>
<dbReference type="InterPro" id="IPR005146">
    <property type="entry name" value="B3/B4_tRNA-bd"/>
</dbReference>
<dbReference type="InterPro" id="IPR045864">
    <property type="entry name" value="aa-tRNA-synth_II/BPL/LPL"/>
</dbReference>
<accession>A0A7S8E860</accession>
<feature type="binding site" evidence="15">
    <location>
        <position position="509"/>
    </location>
    <ligand>
        <name>Mg(2+)</name>
        <dbReference type="ChEBI" id="CHEBI:18420"/>
        <note>shared with alpha subunit</note>
    </ligand>
</feature>
<dbReference type="CDD" id="cd02796">
    <property type="entry name" value="tRNA_bind_bactPheRS"/>
    <property type="match status" value="1"/>
</dbReference>
<organism evidence="20 21">
    <name type="scientific">Phototrophicus methaneseepsis</name>
    <dbReference type="NCBI Taxonomy" id="2710758"/>
    <lineage>
        <taxon>Bacteria</taxon>
        <taxon>Bacillati</taxon>
        <taxon>Chloroflexota</taxon>
        <taxon>Candidatus Thermofontia</taxon>
        <taxon>Phototrophicales</taxon>
        <taxon>Phototrophicaceae</taxon>
        <taxon>Phototrophicus</taxon>
    </lineage>
</organism>
<dbReference type="InterPro" id="IPR020825">
    <property type="entry name" value="Phe-tRNA_synthase-like_B3/B4"/>
</dbReference>
<dbReference type="PANTHER" id="PTHR10947:SF0">
    <property type="entry name" value="PHENYLALANINE--TRNA LIGASE BETA SUBUNIT"/>
    <property type="match status" value="1"/>
</dbReference>
<dbReference type="SMART" id="SM00874">
    <property type="entry name" value="B5"/>
    <property type="match status" value="1"/>
</dbReference>
<gene>
    <name evidence="15" type="primary">pheT</name>
    <name evidence="20" type="ORF">G4Y79_21055</name>
</gene>
<evidence type="ECO:0000256" key="15">
    <source>
        <dbReference type="HAMAP-Rule" id="MF_00283"/>
    </source>
</evidence>
<feature type="binding site" evidence="15">
    <location>
        <position position="508"/>
    </location>
    <ligand>
        <name>Mg(2+)</name>
        <dbReference type="ChEBI" id="CHEBI:18420"/>
        <note>shared with alpha subunit</note>
    </ligand>
</feature>
<keyword evidence="6 15" id="KW-0436">Ligase</keyword>
<feature type="binding site" evidence="15">
    <location>
        <position position="495"/>
    </location>
    <ligand>
        <name>Mg(2+)</name>
        <dbReference type="ChEBI" id="CHEBI:18420"/>
        <note>shared with alpha subunit</note>
    </ligand>
</feature>
<dbReference type="GO" id="GO:0009328">
    <property type="term" value="C:phenylalanine-tRNA ligase complex"/>
    <property type="evidence" value="ECO:0007669"/>
    <property type="project" value="TreeGrafter"/>
</dbReference>
<dbReference type="SUPFAM" id="SSF46955">
    <property type="entry name" value="Putative DNA-binding domain"/>
    <property type="match status" value="1"/>
</dbReference>
<comment type="catalytic activity">
    <reaction evidence="14 15">
        <text>tRNA(Phe) + L-phenylalanine + ATP = L-phenylalanyl-tRNA(Phe) + AMP + diphosphate + H(+)</text>
        <dbReference type="Rhea" id="RHEA:19413"/>
        <dbReference type="Rhea" id="RHEA-COMP:9668"/>
        <dbReference type="Rhea" id="RHEA-COMP:9699"/>
        <dbReference type="ChEBI" id="CHEBI:15378"/>
        <dbReference type="ChEBI" id="CHEBI:30616"/>
        <dbReference type="ChEBI" id="CHEBI:33019"/>
        <dbReference type="ChEBI" id="CHEBI:58095"/>
        <dbReference type="ChEBI" id="CHEBI:78442"/>
        <dbReference type="ChEBI" id="CHEBI:78531"/>
        <dbReference type="ChEBI" id="CHEBI:456215"/>
        <dbReference type="EC" id="6.1.1.20"/>
    </reaction>
</comment>
<evidence type="ECO:0000256" key="11">
    <source>
        <dbReference type="ARBA" id="ARBA00022884"/>
    </source>
</evidence>
<dbReference type="GO" id="GO:0000287">
    <property type="term" value="F:magnesium ion binding"/>
    <property type="evidence" value="ECO:0007669"/>
    <property type="project" value="UniProtKB-UniRule"/>
</dbReference>
<keyword evidence="7 15" id="KW-0479">Metal-binding</keyword>
<dbReference type="FunFam" id="3.30.70.380:FF:000001">
    <property type="entry name" value="Phenylalanine--tRNA ligase beta subunit"/>
    <property type="match status" value="1"/>
</dbReference>
<comment type="subunit">
    <text evidence="3 15">Tetramer of two alpha and two beta subunits.</text>
</comment>
<keyword evidence="10 15" id="KW-0460">Magnesium</keyword>
<dbReference type="Gene3D" id="3.30.56.10">
    <property type="match status" value="2"/>
</dbReference>
<dbReference type="Pfam" id="PF03147">
    <property type="entry name" value="FDX-ACB"/>
    <property type="match status" value="1"/>
</dbReference>